<reference evidence="1 2" key="1">
    <citation type="submission" date="2020-02" db="EMBL/GenBank/DDBJ databases">
        <title>Genomic and physiological characterization of two novel Nitrospinaceae genera.</title>
        <authorList>
            <person name="Mueller A.J."/>
            <person name="Jung M.-Y."/>
            <person name="Strachan C.R."/>
            <person name="Herbold C.W."/>
            <person name="Kirkegaard R.H."/>
            <person name="Daims H."/>
        </authorList>
    </citation>
    <scope>NUCLEOTIDE SEQUENCE [LARGE SCALE GENOMIC DNA]</scope>
    <source>
        <strain evidence="1">EB</strain>
    </source>
</reference>
<dbReference type="EMBL" id="CP048685">
    <property type="protein sequence ID" value="QPJ62400.1"/>
    <property type="molecule type" value="Genomic_DNA"/>
</dbReference>
<gene>
    <name evidence="1" type="ORF">G3M70_11175</name>
</gene>
<organism evidence="1 2">
    <name type="scientific">Candidatus Nitronauta litoralis</name>
    <dbReference type="NCBI Taxonomy" id="2705533"/>
    <lineage>
        <taxon>Bacteria</taxon>
        <taxon>Pseudomonadati</taxon>
        <taxon>Nitrospinota/Tectimicrobiota group</taxon>
        <taxon>Nitrospinota</taxon>
        <taxon>Nitrospinia</taxon>
        <taxon>Nitrospinales</taxon>
        <taxon>Nitrospinaceae</taxon>
        <taxon>Candidatus Nitronauta</taxon>
    </lineage>
</organism>
<protein>
    <submittedName>
        <fullName evidence="1">Uncharacterized protein</fullName>
    </submittedName>
</protein>
<name>A0A7T0G0K6_9BACT</name>
<accession>A0A7T0G0K6</accession>
<evidence type="ECO:0000313" key="2">
    <source>
        <dbReference type="Proteomes" id="UP000594688"/>
    </source>
</evidence>
<dbReference type="Proteomes" id="UP000594688">
    <property type="component" value="Chromosome"/>
</dbReference>
<dbReference type="KEGG" id="nli:G3M70_11175"/>
<evidence type="ECO:0000313" key="1">
    <source>
        <dbReference type="EMBL" id="QPJ62400.1"/>
    </source>
</evidence>
<dbReference type="AlphaFoldDB" id="A0A7T0G0K6"/>
<proteinExistence type="predicted"/>
<sequence length="102" mass="11418">MGDNWKPGNLNNDKTDYSEFVNSMASTIEQELNSLMVMDGIDGLSMDSNDESIRDRRRLFVAIARGVVRHLKENKDAIKIALPEAIELPKNITPNDIQTTGL</sequence>